<evidence type="ECO:0000313" key="2">
    <source>
        <dbReference type="Proteomes" id="UP000683925"/>
    </source>
</evidence>
<dbReference type="Proteomes" id="UP000683925">
    <property type="component" value="Unassembled WGS sequence"/>
</dbReference>
<protein>
    <submittedName>
        <fullName evidence="1">Uncharacterized protein</fullName>
    </submittedName>
</protein>
<accession>A0A8S1W1W6</accession>
<organism evidence="1 2">
    <name type="scientific">Paramecium octaurelia</name>
    <dbReference type="NCBI Taxonomy" id="43137"/>
    <lineage>
        <taxon>Eukaryota</taxon>
        <taxon>Sar</taxon>
        <taxon>Alveolata</taxon>
        <taxon>Ciliophora</taxon>
        <taxon>Intramacronucleata</taxon>
        <taxon>Oligohymenophorea</taxon>
        <taxon>Peniculida</taxon>
        <taxon>Parameciidae</taxon>
        <taxon>Paramecium</taxon>
    </lineage>
</organism>
<comment type="caution">
    <text evidence="1">The sequence shown here is derived from an EMBL/GenBank/DDBJ whole genome shotgun (WGS) entry which is preliminary data.</text>
</comment>
<proteinExistence type="predicted"/>
<gene>
    <name evidence="1" type="ORF">POCTA_138.1.T0800057</name>
</gene>
<dbReference type="AlphaFoldDB" id="A0A8S1W1W6"/>
<sequence length="89" mass="10330">MRPKQTLKTQILWSLDPSIVTLMEFAVEISQAATTKALVNLLIRTKINRSIILIIFCKLFLNFKSDKLFKQIQHILSYVECLGIYLMDI</sequence>
<name>A0A8S1W1W6_PAROT</name>
<keyword evidence="2" id="KW-1185">Reference proteome</keyword>
<evidence type="ECO:0000313" key="1">
    <source>
        <dbReference type="EMBL" id="CAD8182933.1"/>
    </source>
</evidence>
<dbReference type="EMBL" id="CAJJDP010000079">
    <property type="protein sequence ID" value="CAD8182933.1"/>
    <property type="molecule type" value="Genomic_DNA"/>
</dbReference>
<reference evidence="1" key="1">
    <citation type="submission" date="2021-01" db="EMBL/GenBank/DDBJ databases">
        <authorList>
            <consortium name="Genoscope - CEA"/>
            <person name="William W."/>
        </authorList>
    </citation>
    <scope>NUCLEOTIDE SEQUENCE</scope>
</reference>